<organism evidence="2 3">
    <name type="scientific">Brumimicrobium aurantiacum</name>
    <dbReference type="NCBI Taxonomy" id="1737063"/>
    <lineage>
        <taxon>Bacteria</taxon>
        <taxon>Pseudomonadati</taxon>
        <taxon>Bacteroidota</taxon>
        <taxon>Flavobacteriia</taxon>
        <taxon>Flavobacteriales</taxon>
        <taxon>Crocinitomicaceae</taxon>
        <taxon>Brumimicrobium</taxon>
    </lineage>
</organism>
<accession>A0A3E1EUE7</accession>
<protein>
    <submittedName>
        <fullName evidence="2">Uncharacterized protein</fullName>
    </submittedName>
</protein>
<keyword evidence="3" id="KW-1185">Reference proteome</keyword>
<name>A0A3E1EUE7_9FLAO</name>
<gene>
    <name evidence="2" type="ORF">DXU93_14095</name>
</gene>
<dbReference type="RefSeq" id="WP_116881952.1">
    <property type="nucleotide sequence ID" value="NZ_QURB01000011.1"/>
</dbReference>
<keyword evidence="1" id="KW-0175">Coiled coil</keyword>
<dbReference type="EMBL" id="QURB01000011">
    <property type="protein sequence ID" value="RFC53196.1"/>
    <property type="molecule type" value="Genomic_DNA"/>
</dbReference>
<dbReference type="Proteomes" id="UP000257127">
    <property type="component" value="Unassembled WGS sequence"/>
</dbReference>
<evidence type="ECO:0000256" key="1">
    <source>
        <dbReference type="SAM" id="Coils"/>
    </source>
</evidence>
<dbReference type="AlphaFoldDB" id="A0A3E1EUE7"/>
<proteinExistence type="predicted"/>
<evidence type="ECO:0000313" key="3">
    <source>
        <dbReference type="Proteomes" id="UP000257127"/>
    </source>
</evidence>
<evidence type="ECO:0000313" key="2">
    <source>
        <dbReference type="EMBL" id="RFC53196.1"/>
    </source>
</evidence>
<sequence>MQDLFNKIISYHDLINGDLTPNKLRPTAIANFLKSEQLTCKDMIVGHYRGHKVVSQIKVSSANPIAHKFYTNKNSIQHQVYFNSKYQGILESINNTAFKSMTILEKIVYETPISMPTVTDWNEIENDRLRYCYFNQLLENLKTEHIYEIRQITLIDDEETCKKKISKLHRLLNSFLIELTDRYKIKQADLTLQLKHEYTNRDCAILIYISIVEILDHTYKSFKRYLDLSLNIPFSSKLINNTNFITKTRLIERKLNALTVDEELKDILNAELKNILKFQNTKRISYNDYQYYTVVFKSLKRFFLKRKIKELDQEKIVTYLISINFKNKSFFDYLIESIISASNDFEELEERNNFLQVKTKEFEQLKVLTSGDQENCSLINKLLNWLALEIKHIESDIISKQNQLNEFNTDSIKLISTLNINEIALLFRLLNELDIFEPEKRVRVAAWIKQSITNKDNRIYSQSSLRNNMYNPSTASIDRIKKFAIELKRTIDRLDE</sequence>
<comment type="caution">
    <text evidence="2">The sequence shown here is derived from an EMBL/GenBank/DDBJ whole genome shotgun (WGS) entry which is preliminary data.</text>
</comment>
<dbReference type="OrthoDB" id="1467054at2"/>
<reference evidence="2 3" key="1">
    <citation type="submission" date="2018-08" db="EMBL/GenBank/DDBJ databases">
        <title>The draft genome squence of Brumimicrobium sp. N62.</title>
        <authorList>
            <person name="Du Z.-J."/>
            <person name="Luo H.-R."/>
        </authorList>
    </citation>
    <scope>NUCLEOTIDE SEQUENCE [LARGE SCALE GENOMIC DNA]</scope>
    <source>
        <strain evidence="2 3">N62</strain>
    </source>
</reference>
<feature type="coiled-coil region" evidence="1">
    <location>
        <begin position="338"/>
        <end position="365"/>
    </location>
</feature>